<dbReference type="Proteomes" id="UP001179842">
    <property type="component" value="Chromosome"/>
</dbReference>
<keyword evidence="3" id="KW-0378">Hydrolase</keyword>
<dbReference type="PANTHER" id="PTHR43806:SF11">
    <property type="entry name" value="CEREVISIN-RELATED"/>
    <property type="match status" value="1"/>
</dbReference>
<dbReference type="PROSITE" id="PS00138">
    <property type="entry name" value="SUBTILASE_SER"/>
    <property type="match status" value="1"/>
</dbReference>
<evidence type="ECO:0000313" key="8">
    <source>
        <dbReference type="EMBL" id="WGI37022.1"/>
    </source>
</evidence>
<keyword evidence="2" id="KW-0645">Protease</keyword>
<evidence type="ECO:0000256" key="3">
    <source>
        <dbReference type="ARBA" id="ARBA00022801"/>
    </source>
</evidence>
<dbReference type="PROSITE" id="PS51892">
    <property type="entry name" value="SUBTILASE"/>
    <property type="match status" value="1"/>
</dbReference>
<evidence type="ECO:0000256" key="2">
    <source>
        <dbReference type="ARBA" id="ARBA00022670"/>
    </source>
</evidence>
<accession>A0ABY8LUV8</accession>
<feature type="signal peptide" evidence="6">
    <location>
        <begin position="1"/>
        <end position="27"/>
    </location>
</feature>
<gene>
    <name evidence="8" type="ORF">QEG99_01925</name>
</gene>
<proteinExistence type="inferred from homology"/>
<keyword evidence="6" id="KW-0732">Signal</keyword>
<organism evidence="8 9">
    <name type="scientific">Mesomycoplasma lagogenitalium</name>
    <dbReference type="NCBI Taxonomy" id="171286"/>
    <lineage>
        <taxon>Bacteria</taxon>
        <taxon>Bacillati</taxon>
        <taxon>Mycoplasmatota</taxon>
        <taxon>Mycoplasmoidales</taxon>
        <taxon>Metamycoplasmataceae</taxon>
        <taxon>Mesomycoplasma</taxon>
    </lineage>
</organism>
<dbReference type="EMBL" id="CP122979">
    <property type="protein sequence ID" value="WGI37022.1"/>
    <property type="molecule type" value="Genomic_DNA"/>
</dbReference>
<dbReference type="PANTHER" id="PTHR43806">
    <property type="entry name" value="PEPTIDASE S8"/>
    <property type="match status" value="1"/>
</dbReference>
<reference evidence="8" key="1">
    <citation type="submission" date="2023-04" db="EMBL/GenBank/DDBJ databases">
        <title>Completed genome of Mycoplasma lagogenitalium type strain 12MS.</title>
        <authorList>
            <person name="Spergser J."/>
        </authorList>
    </citation>
    <scope>NUCLEOTIDE SEQUENCE</scope>
    <source>
        <strain evidence="8">12MS</strain>
    </source>
</reference>
<keyword evidence="9" id="KW-1185">Reference proteome</keyword>
<evidence type="ECO:0000256" key="5">
    <source>
        <dbReference type="PROSITE-ProRule" id="PRU01240"/>
    </source>
</evidence>
<dbReference type="SUPFAM" id="SSF52743">
    <property type="entry name" value="Subtilisin-like"/>
    <property type="match status" value="1"/>
</dbReference>
<dbReference type="InterPro" id="IPR036852">
    <property type="entry name" value="Peptidase_S8/S53_dom_sf"/>
</dbReference>
<comment type="caution">
    <text evidence="5">Lacks conserved residue(s) required for the propagation of feature annotation.</text>
</comment>
<dbReference type="Gene3D" id="3.40.50.200">
    <property type="entry name" value="Peptidase S8/S53 domain"/>
    <property type="match status" value="1"/>
</dbReference>
<comment type="similarity">
    <text evidence="1 5">Belongs to the peptidase S8 family.</text>
</comment>
<protein>
    <submittedName>
        <fullName evidence="8">S8 family serine peptidase</fullName>
    </submittedName>
</protein>
<dbReference type="RefSeq" id="WP_280102325.1">
    <property type="nucleotide sequence ID" value="NZ_CP122979.1"/>
</dbReference>
<keyword evidence="4" id="KW-0720">Serine protease</keyword>
<feature type="domain" description="Peptidase S8/S53" evidence="7">
    <location>
        <begin position="170"/>
        <end position="454"/>
    </location>
</feature>
<dbReference type="Pfam" id="PF00082">
    <property type="entry name" value="Peptidase_S8"/>
    <property type="match status" value="1"/>
</dbReference>
<name>A0ABY8LUV8_9BACT</name>
<evidence type="ECO:0000256" key="6">
    <source>
        <dbReference type="SAM" id="SignalP"/>
    </source>
</evidence>
<dbReference type="InterPro" id="IPR050131">
    <property type="entry name" value="Peptidase_S8_subtilisin-like"/>
</dbReference>
<evidence type="ECO:0000256" key="4">
    <source>
        <dbReference type="ARBA" id="ARBA00022825"/>
    </source>
</evidence>
<evidence type="ECO:0000256" key="1">
    <source>
        <dbReference type="ARBA" id="ARBA00011073"/>
    </source>
</evidence>
<sequence>MKKIKKKIFLTSSLLPIIPIFSNISFASNNQTQTNVTDKIQYKMEIHLKYQIYNFKTIEEDVKFFKFLNQEFANYLKGNLYDVTEIDYSRLSPVIWLTFKDWDRKADNLAKLNMFDFVGKVKVYENNFPKNQPNRMIPIEEVPITLPPGNDLYSSYNHNKYKEEEKIDWSQKDIYKEHFKIVNVYNYVNKKDINLNGREGKIGIMEWANKNINTSNFFKKNWINIYNNETYMKNSHGTNVTKIIGGISGVDKNAEIYFTGHLNSNEWIKKLEWMVIDNGVRIINHSYGPKGDYDDYNDNVLFLDYLSRKYGVINVFSAGNGQNKPAEKNEWINGDKISFNSIVVGSTNLKKDYLISDFSNWQKFQKYNELPKPLVVAPGEYYKTENGFQNGTSYSAPLVTGIISLLLKEKEHINNDRDRLTAIKSILAVSSYLSSQYKDNNLNRNGLHNKVGTGMVDFEKMLLASSNTKTIEIDKNISNQTVFQTDELYLLKDQNIKAAASWTFNAGLLKEPEVIPSWANWLLWWMKDKILEKTNWKDNHLDGQKLTFNKILELQKNKFFTDYDLILEYKNNNKWEVVSKTFSYNSNVDLINEKVEKSGIYRIKVVKYQNILFNQSVNDILSFSYLVE</sequence>
<evidence type="ECO:0000259" key="7">
    <source>
        <dbReference type="Pfam" id="PF00082"/>
    </source>
</evidence>
<dbReference type="InterPro" id="IPR023828">
    <property type="entry name" value="Peptidase_S8_Ser-AS"/>
</dbReference>
<dbReference type="InterPro" id="IPR000209">
    <property type="entry name" value="Peptidase_S8/S53_dom"/>
</dbReference>
<evidence type="ECO:0000313" key="9">
    <source>
        <dbReference type="Proteomes" id="UP001179842"/>
    </source>
</evidence>
<feature type="chain" id="PRO_5045151358" evidence="6">
    <location>
        <begin position="28"/>
        <end position="628"/>
    </location>
</feature>